<reference evidence="4 5" key="1">
    <citation type="journal article" date="2016" name="Genome Announc.">
        <title>Draft Genome Sequence of Planomonospora sphaerica JCM9374, a Rare Actinomycete.</title>
        <authorList>
            <person name="Dohra H."/>
            <person name="Suzuki T."/>
            <person name="Inoue Y."/>
            <person name="Kodani S."/>
        </authorList>
    </citation>
    <scope>NUCLEOTIDE SEQUENCE [LARGE SCALE GENOMIC DNA]</scope>
    <source>
        <strain evidence="4 5">JCM 9374</strain>
    </source>
</reference>
<protein>
    <submittedName>
        <fullName evidence="4">Short-chain dehydrogenase</fullName>
    </submittedName>
</protein>
<evidence type="ECO:0000256" key="1">
    <source>
        <dbReference type="ARBA" id="ARBA00006484"/>
    </source>
</evidence>
<dbReference type="OrthoDB" id="517007at2"/>
<dbReference type="STRING" id="161355.PS9374_05069"/>
<name>A0A161LJZ3_9ACTN</name>
<dbReference type="AlphaFoldDB" id="A0A161LJZ3"/>
<proteinExistence type="inferred from homology"/>
<dbReference type="PRINTS" id="PR00080">
    <property type="entry name" value="SDRFAMILY"/>
</dbReference>
<feature type="domain" description="Ketoreductase" evidence="3">
    <location>
        <begin position="6"/>
        <end position="184"/>
    </location>
</feature>
<evidence type="ECO:0000313" key="5">
    <source>
        <dbReference type="Proteomes" id="UP000077701"/>
    </source>
</evidence>
<dbReference type="GO" id="GO:0016491">
    <property type="term" value="F:oxidoreductase activity"/>
    <property type="evidence" value="ECO:0007669"/>
    <property type="project" value="UniProtKB-KW"/>
</dbReference>
<reference evidence="5" key="2">
    <citation type="submission" date="2016-04" db="EMBL/GenBank/DDBJ databases">
        <title>Planomonospora sphaerica JCM9374 whole genome shotgun sequence.</title>
        <authorList>
            <person name="Suzuki T."/>
            <person name="Dohra H."/>
            <person name="Kodani S."/>
        </authorList>
    </citation>
    <scope>NUCLEOTIDE SEQUENCE [LARGE SCALE GENOMIC DNA]</scope>
    <source>
        <strain evidence="5">JCM 9374</strain>
    </source>
</reference>
<dbReference type="PANTHER" id="PTHR43639">
    <property type="entry name" value="OXIDOREDUCTASE, SHORT-CHAIN DEHYDROGENASE/REDUCTASE FAMILY (AFU_ORTHOLOGUE AFUA_5G02870)"/>
    <property type="match status" value="1"/>
</dbReference>
<accession>A0A161LJZ3</accession>
<dbReference type="FunFam" id="3.40.50.720:FF:000084">
    <property type="entry name" value="Short-chain dehydrogenase reductase"/>
    <property type="match status" value="1"/>
</dbReference>
<evidence type="ECO:0000259" key="3">
    <source>
        <dbReference type="SMART" id="SM00822"/>
    </source>
</evidence>
<keyword evidence="5" id="KW-1185">Reference proteome</keyword>
<dbReference type="Gene3D" id="3.40.50.720">
    <property type="entry name" value="NAD(P)-binding Rossmann-like Domain"/>
    <property type="match status" value="1"/>
</dbReference>
<dbReference type="Pfam" id="PF13561">
    <property type="entry name" value="adh_short_C2"/>
    <property type="match status" value="1"/>
</dbReference>
<dbReference type="InterPro" id="IPR057326">
    <property type="entry name" value="KR_dom"/>
</dbReference>
<dbReference type="CDD" id="cd05233">
    <property type="entry name" value="SDR_c"/>
    <property type="match status" value="1"/>
</dbReference>
<comment type="similarity">
    <text evidence="1">Belongs to the short-chain dehydrogenases/reductases (SDR) family.</text>
</comment>
<evidence type="ECO:0000256" key="2">
    <source>
        <dbReference type="ARBA" id="ARBA00023002"/>
    </source>
</evidence>
<dbReference type="Proteomes" id="UP000077701">
    <property type="component" value="Unassembled WGS sequence"/>
</dbReference>
<dbReference type="PRINTS" id="PR00081">
    <property type="entry name" value="GDHRDH"/>
</dbReference>
<dbReference type="SUPFAM" id="SSF51735">
    <property type="entry name" value="NAD(P)-binding Rossmann-fold domains"/>
    <property type="match status" value="1"/>
</dbReference>
<dbReference type="PANTHER" id="PTHR43639:SF1">
    <property type="entry name" value="SHORT-CHAIN DEHYDROGENASE_REDUCTASE FAMILY PROTEIN"/>
    <property type="match status" value="1"/>
</dbReference>
<sequence length="245" mass="24083">MQLTGSRALVTGATSGIGRAIAEAFGREGAHVLVAGRDAARAAEVVAAIAASGGTASPVIADLGASGGVAALVEAAKAHGPVDVLVNNAGVYPVRGTAQTDEATFEATMNLNVRAPYFLTAALAPLMAAQGRGRIINISSIAAHLGTDNMGLYGASKAALELLTKSWAAEFGPSGVNVNAIAPGPTRTPGTAPMGAGLDEFTSGFPAGRPAVPEEIASAAVYLAGPGAAFVHGATITVDGGRTAI</sequence>
<dbReference type="InterPro" id="IPR002347">
    <property type="entry name" value="SDR_fam"/>
</dbReference>
<comment type="caution">
    <text evidence="4">The sequence shown here is derived from an EMBL/GenBank/DDBJ whole genome shotgun (WGS) entry which is preliminary data.</text>
</comment>
<keyword evidence="2" id="KW-0560">Oxidoreductase</keyword>
<dbReference type="RefSeq" id="WP_068900780.1">
    <property type="nucleotide sequence ID" value="NZ_BDCX01000013.1"/>
</dbReference>
<gene>
    <name evidence="4" type="ORF">PS9374_05069</name>
</gene>
<dbReference type="InterPro" id="IPR036291">
    <property type="entry name" value="NAD(P)-bd_dom_sf"/>
</dbReference>
<dbReference type="EMBL" id="BDCX01000013">
    <property type="protein sequence ID" value="GAT69394.1"/>
    <property type="molecule type" value="Genomic_DNA"/>
</dbReference>
<dbReference type="SMART" id="SM00822">
    <property type="entry name" value="PKS_KR"/>
    <property type="match status" value="1"/>
</dbReference>
<dbReference type="InterPro" id="IPR020904">
    <property type="entry name" value="Sc_DH/Rdtase_CS"/>
</dbReference>
<evidence type="ECO:0000313" key="4">
    <source>
        <dbReference type="EMBL" id="GAT69394.1"/>
    </source>
</evidence>
<dbReference type="PROSITE" id="PS00061">
    <property type="entry name" value="ADH_SHORT"/>
    <property type="match status" value="1"/>
</dbReference>
<dbReference type="NCBIfam" id="NF005559">
    <property type="entry name" value="PRK07231.1"/>
    <property type="match status" value="1"/>
</dbReference>
<organism evidence="4 5">
    <name type="scientific">Planomonospora sphaerica</name>
    <dbReference type="NCBI Taxonomy" id="161355"/>
    <lineage>
        <taxon>Bacteria</taxon>
        <taxon>Bacillati</taxon>
        <taxon>Actinomycetota</taxon>
        <taxon>Actinomycetes</taxon>
        <taxon>Streptosporangiales</taxon>
        <taxon>Streptosporangiaceae</taxon>
        <taxon>Planomonospora</taxon>
    </lineage>
</organism>